<name>A0A5B7DVJ3_PORTR</name>
<gene>
    <name evidence="1" type="ORF">E2C01_018648</name>
</gene>
<dbReference type="AlphaFoldDB" id="A0A5B7DVJ3"/>
<organism evidence="1 2">
    <name type="scientific">Portunus trituberculatus</name>
    <name type="common">Swimming crab</name>
    <name type="synonym">Neptunus trituberculatus</name>
    <dbReference type="NCBI Taxonomy" id="210409"/>
    <lineage>
        <taxon>Eukaryota</taxon>
        <taxon>Metazoa</taxon>
        <taxon>Ecdysozoa</taxon>
        <taxon>Arthropoda</taxon>
        <taxon>Crustacea</taxon>
        <taxon>Multicrustacea</taxon>
        <taxon>Malacostraca</taxon>
        <taxon>Eumalacostraca</taxon>
        <taxon>Eucarida</taxon>
        <taxon>Decapoda</taxon>
        <taxon>Pleocyemata</taxon>
        <taxon>Brachyura</taxon>
        <taxon>Eubrachyura</taxon>
        <taxon>Portunoidea</taxon>
        <taxon>Portunidae</taxon>
        <taxon>Portuninae</taxon>
        <taxon>Portunus</taxon>
    </lineage>
</organism>
<reference evidence="1 2" key="1">
    <citation type="submission" date="2019-05" db="EMBL/GenBank/DDBJ databases">
        <title>Another draft genome of Portunus trituberculatus and its Hox gene families provides insights of decapod evolution.</title>
        <authorList>
            <person name="Jeong J.-H."/>
            <person name="Song I."/>
            <person name="Kim S."/>
            <person name="Choi T."/>
            <person name="Kim D."/>
            <person name="Ryu S."/>
            <person name="Kim W."/>
        </authorList>
    </citation>
    <scope>NUCLEOTIDE SEQUENCE [LARGE SCALE GENOMIC DNA]</scope>
    <source>
        <tissue evidence="1">Muscle</tissue>
    </source>
</reference>
<sequence length="158" mass="17267">MSRQSHSARLLCYTVCFQGVSLRLTLRIAAQAAGRKRKAHWQVSPPVPVTCVGDVNVLKSCTRSGFCLLYPEQSRHSERFLPSSVWQEFALGQIAPADHIVSVRESSSHMFLVALDAALASLPHCYTASLLHCHTLATTLHLHPPPRTGGTQQQTGVA</sequence>
<dbReference type="Proteomes" id="UP000324222">
    <property type="component" value="Unassembled WGS sequence"/>
</dbReference>
<protein>
    <submittedName>
        <fullName evidence="1">Uncharacterized protein</fullName>
    </submittedName>
</protein>
<keyword evidence="2" id="KW-1185">Reference proteome</keyword>
<comment type="caution">
    <text evidence="1">The sequence shown here is derived from an EMBL/GenBank/DDBJ whole genome shotgun (WGS) entry which is preliminary data.</text>
</comment>
<evidence type="ECO:0000313" key="2">
    <source>
        <dbReference type="Proteomes" id="UP000324222"/>
    </source>
</evidence>
<evidence type="ECO:0000313" key="1">
    <source>
        <dbReference type="EMBL" id="MPC25530.1"/>
    </source>
</evidence>
<proteinExistence type="predicted"/>
<accession>A0A5B7DVJ3</accession>
<dbReference type="EMBL" id="VSRR010001476">
    <property type="protein sequence ID" value="MPC25530.1"/>
    <property type="molecule type" value="Genomic_DNA"/>
</dbReference>